<feature type="region of interest" description="Disordered" evidence="1">
    <location>
        <begin position="364"/>
        <end position="389"/>
    </location>
</feature>
<evidence type="ECO:0000313" key="3">
    <source>
        <dbReference type="Proteomes" id="UP000033393"/>
    </source>
</evidence>
<dbReference type="InterPro" id="IPR036388">
    <property type="entry name" value="WH-like_DNA-bd_sf"/>
</dbReference>
<accession>A0A0F0GP72</accession>
<evidence type="ECO:0000313" key="2">
    <source>
        <dbReference type="EMBL" id="KJK44381.1"/>
    </source>
</evidence>
<protein>
    <submittedName>
        <fullName evidence="2">Uncharacterized protein</fullName>
    </submittedName>
</protein>
<feature type="compositionally biased region" description="Basic and acidic residues" evidence="1">
    <location>
        <begin position="151"/>
        <end position="175"/>
    </location>
</feature>
<reference evidence="2 3" key="1">
    <citation type="submission" date="2015-02" db="EMBL/GenBank/DDBJ databases">
        <authorList>
            <person name="Ju K.-S."/>
            <person name="Doroghazi J.R."/>
            <person name="Metcalf W."/>
        </authorList>
    </citation>
    <scope>NUCLEOTIDE SEQUENCE [LARGE SCALE GENOMIC DNA]</scope>
    <source>
        <strain evidence="2 3">NRRL B-16140</strain>
    </source>
</reference>
<organism evidence="2 3">
    <name type="scientific">Lentzea aerocolonigenes</name>
    <name type="common">Lechevalieria aerocolonigenes</name>
    <name type="synonym">Saccharothrix aerocolonigenes</name>
    <dbReference type="NCBI Taxonomy" id="68170"/>
    <lineage>
        <taxon>Bacteria</taxon>
        <taxon>Bacillati</taxon>
        <taxon>Actinomycetota</taxon>
        <taxon>Actinomycetes</taxon>
        <taxon>Pseudonocardiales</taxon>
        <taxon>Pseudonocardiaceae</taxon>
        <taxon>Lentzea</taxon>
    </lineage>
</organism>
<feature type="compositionally biased region" description="Basic residues" evidence="1">
    <location>
        <begin position="368"/>
        <end position="378"/>
    </location>
</feature>
<dbReference type="AlphaFoldDB" id="A0A0F0GP72"/>
<dbReference type="Proteomes" id="UP000033393">
    <property type="component" value="Unassembled WGS sequence"/>
</dbReference>
<sequence>MASLKNDLQPGGFDYEAYDEQTGFGQVMARVLDHLPLSMKGAMAYVALTTFVQREKGHKDEGKCFAHRETAARRARMSIKTFDRAVKELEELGLVVVERRKHANGGYRSSLYRVLDGPGELASIRPAHEGVASDCRQGRDNVTPPAGQIDARVETDCPEGGDRLTHLEQTTEHTTEQTTLSDHVDTELPAPASRSRGTSEVQAEEEQDVQEPVADHIEEEPELKNFTTSLDEQPDASFVVQSAEELTSDLDKIFADERPQQTSGHPVATETMDEALQVALDALGPVSNMHYESRESVERRPVPVLTPEEIEHQVAARRKQPTEAQKKHQEFLERQAKFDAEYEAANPLPRRAEDVDMVQKAREALKGAPRRRGGRRKQQPAAPENTQTYEGIKHEFGPYLGEPHKAQELVGTPYDPNRLFKAYEEALAERGLTMDWQYSGELRRFISAFLFHTGGDEFRVAKALQSVLDNESVTHPHNSKVVVTFAGHALVSGLSFIGSKALGIHLRRSA</sequence>
<name>A0A0F0GP72_LENAE</name>
<dbReference type="OrthoDB" id="9962198at2"/>
<gene>
    <name evidence="2" type="ORF">UK23_29610</name>
</gene>
<dbReference type="RefSeq" id="WP_045314964.1">
    <property type="nucleotide sequence ID" value="NZ_JYJG01000248.1"/>
</dbReference>
<evidence type="ECO:0000256" key="1">
    <source>
        <dbReference type="SAM" id="MobiDB-lite"/>
    </source>
</evidence>
<keyword evidence="3" id="KW-1185">Reference proteome</keyword>
<dbReference type="Gene3D" id="1.10.10.10">
    <property type="entry name" value="Winged helix-like DNA-binding domain superfamily/Winged helix DNA-binding domain"/>
    <property type="match status" value="1"/>
</dbReference>
<comment type="caution">
    <text evidence="2">The sequence shown here is derived from an EMBL/GenBank/DDBJ whole genome shotgun (WGS) entry which is preliminary data.</text>
</comment>
<dbReference type="EMBL" id="JYJG01000248">
    <property type="protein sequence ID" value="KJK44381.1"/>
    <property type="molecule type" value="Genomic_DNA"/>
</dbReference>
<feature type="region of interest" description="Disordered" evidence="1">
    <location>
        <begin position="130"/>
        <end position="213"/>
    </location>
</feature>
<dbReference type="PATRIC" id="fig|68170.10.peg.7760"/>
<proteinExistence type="predicted"/>
<dbReference type="STRING" id="68170.GCA_000974445_01086"/>